<evidence type="ECO:0000313" key="3">
    <source>
        <dbReference type="Proteomes" id="UP001428774"/>
    </source>
</evidence>
<feature type="transmembrane region" description="Helical" evidence="1">
    <location>
        <begin position="192"/>
        <end position="213"/>
    </location>
</feature>
<dbReference type="AlphaFoldDB" id="A0AAW9SPI7"/>
<accession>A0AAW9SPI7</accession>
<dbReference type="InterPro" id="IPR025495">
    <property type="entry name" value="DUF4386"/>
</dbReference>
<dbReference type="RefSeq" id="WP_347167239.1">
    <property type="nucleotide sequence ID" value="NZ_JBDNCH010000002.1"/>
</dbReference>
<comment type="caution">
    <text evidence="2">The sequence shown here is derived from an EMBL/GenBank/DDBJ whole genome shotgun (WGS) entry which is preliminary data.</text>
</comment>
<evidence type="ECO:0000313" key="2">
    <source>
        <dbReference type="EMBL" id="MEN9062245.1"/>
    </source>
</evidence>
<evidence type="ECO:0000256" key="1">
    <source>
        <dbReference type="SAM" id="Phobius"/>
    </source>
</evidence>
<keyword evidence="3" id="KW-1185">Reference proteome</keyword>
<dbReference type="Pfam" id="PF14329">
    <property type="entry name" value="DUF4386"/>
    <property type="match status" value="1"/>
</dbReference>
<dbReference type="Proteomes" id="UP001428774">
    <property type="component" value="Unassembled WGS sequence"/>
</dbReference>
<reference evidence="2 3" key="1">
    <citation type="submission" date="2024-05" db="EMBL/GenBank/DDBJ databases">
        <title>Genome sequence of Ponticoccus litoralis KCCM 90028.</title>
        <authorList>
            <person name="Kim J.M."/>
            <person name="Lee J.K."/>
            <person name="Choi B.J."/>
            <person name="Bayburt H."/>
            <person name="Baek J.H."/>
            <person name="Jeon C.O."/>
        </authorList>
    </citation>
    <scope>NUCLEOTIDE SEQUENCE [LARGE SCALE GENOMIC DNA]</scope>
    <source>
        <strain evidence="2 3">KCCM 90028</strain>
    </source>
</reference>
<sequence length="217" mass="22395">MPAQPLPAPTRAVRLAGLLYLVIIVTGLSAELLLRGPLLTGGPEQIAAAVSAALPRFRMALLADLVMLGADIALALLFWRLLRGVSEGAALAAMVLRLMQATLIGAALVLLSALPFALAQGEIALAALLAELHATGYDVGLILFGANSLIMARLLCMSGGVPKVILGGIALSGLVYMTGGLARLAAPAALEVIQFAYALPMLAESALCLWLLLRGRI</sequence>
<feature type="transmembrane region" description="Helical" evidence="1">
    <location>
        <begin position="59"/>
        <end position="79"/>
    </location>
</feature>
<feature type="transmembrane region" description="Helical" evidence="1">
    <location>
        <begin position="134"/>
        <end position="152"/>
    </location>
</feature>
<gene>
    <name evidence="2" type="ORF">ABFB10_15840</name>
</gene>
<keyword evidence="1" id="KW-0472">Membrane</keyword>
<feature type="transmembrane region" description="Helical" evidence="1">
    <location>
        <begin position="164"/>
        <end position="186"/>
    </location>
</feature>
<dbReference type="EMBL" id="JBDNCH010000002">
    <property type="protein sequence ID" value="MEN9062245.1"/>
    <property type="molecule type" value="Genomic_DNA"/>
</dbReference>
<organism evidence="2 3">
    <name type="scientific">Ponticoccus litoralis</name>
    <dbReference type="NCBI Taxonomy" id="422297"/>
    <lineage>
        <taxon>Bacteria</taxon>
        <taxon>Pseudomonadati</taxon>
        <taxon>Pseudomonadota</taxon>
        <taxon>Alphaproteobacteria</taxon>
        <taxon>Rhodobacterales</taxon>
        <taxon>Roseobacteraceae</taxon>
        <taxon>Ponticoccus</taxon>
    </lineage>
</organism>
<feature type="transmembrane region" description="Helical" evidence="1">
    <location>
        <begin position="12"/>
        <end position="34"/>
    </location>
</feature>
<feature type="transmembrane region" description="Helical" evidence="1">
    <location>
        <begin position="91"/>
        <end position="114"/>
    </location>
</feature>
<keyword evidence="1" id="KW-1133">Transmembrane helix</keyword>
<name>A0AAW9SPI7_9RHOB</name>
<keyword evidence="1" id="KW-0812">Transmembrane</keyword>
<protein>
    <submittedName>
        <fullName evidence="2">DUF4386 domain-containing protein</fullName>
    </submittedName>
</protein>
<proteinExistence type="predicted"/>